<gene>
    <name evidence="3" type="ORF">I542_2945</name>
</gene>
<feature type="region of interest" description="Disordered" evidence="2">
    <location>
        <begin position="164"/>
        <end position="242"/>
    </location>
</feature>
<feature type="compositionally biased region" description="Low complexity" evidence="2">
    <location>
        <begin position="214"/>
        <end position="230"/>
    </location>
</feature>
<evidence type="ECO:0000313" key="4">
    <source>
        <dbReference type="Proteomes" id="UP000021210"/>
    </source>
</evidence>
<feature type="compositionally biased region" description="Basic residues" evidence="2">
    <location>
        <begin position="176"/>
        <end position="209"/>
    </location>
</feature>
<dbReference type="AlphaFoldDB" id="A0A829QIE8"/>
<evidence type="ECO:0000256" key="2">
    <source>
        <dbReference type="SAM" id="MobiDB-lite"/>
    </source>
</evidence>
<dbReference type="EMBL" id="JAOH01000002">
    <property type="protein sequence ID" value="EUA62794.1"/>
    <property type="molecule type" value="Genomic_DNA"/>
</dbReference>
<comment type="caution">
    <text evidence="3">The sequence shown here is derived from an EMBL/GenBank/DDBJ whole genome shotgun (WGS) entry which is preliminary data.</text>
</comment>
<protein>
    <submittedName>
        <fullName evidence="3">Putative iron-regulated heparin binding hemagglutinin HbhA</fullName>
    </submittedName>
</protein>
<proteinExistence type="predicted"/>
<accession>A0A829QIE8</accession>
<reference evidence="3 4" key="1">
    <citation type="submission" date="2013-12" db="EMBL/GenBank/DDBJ databases">
        <authorList>
            <person name="Zelazny A."/>
            <person name="Olivier K."/>
            <person name="Holland S."/>
            <person name="Lenaerts A."/>
            <person name="Ordway D."/>
            <person name="DeGroote M.A."/>
            <person name="Parker T."/>
            <person name="Sizemore C."/>
            <person name="Tallon L.J."/>
            <person name="Sadzewicz L.K."/>
            <person name="Sengamalay N."/>
            <person name="Fraser C.M."/>
            <person name="Hine E."/>
            <person name="Shefchek K.A."/>
            <person name="Das S.P."/>
            <person name="Tettelin H."/>
        </authorList>
    </citation>
    <scope>NUCLEOTIDE SEQUENCE [LARGE SCALE GENOMIC DNA]</scope>
    <source>
        <strain evidence="3 4">1948</strain>
    </source>
</reference>
<keyword evidence="1" id="KW-0175">Coiled coil</keyword>
<feature type="coiled-coil region" evidence="1">
    <location>
        <begin position="37"/>
        <end position="64"/>
    </location>
</feature>
<evidence type="ECO:0000313" key="3">
    <source>
        <dbReference type="EMBL" id="EUA62794.1"/>
    </source>
</evidence>
<sequence length="242" mass="27125">MTKKNTSFDDLKTPFYVAVGAGDLALAAVADVVVKLRERAEEAASEAGARVDETRDRLRELSAELPTDVNELRDRFTPEELRKVAEAYLQVATDIYNNLAERGEEAIERLRSTPGIEENVTRAEGLVGNYAELTEQALGTVASQTRAVGERAAKLVGIDLSGKATPAKKAAPAKKAPPKRLPRPRRLRRRRLLPRRPPRPRRLRPRRPRPAPSPRSRQFQLQQPPGQPRRLTGWLFPFMSSR</sequence>
<organism evidence="3 4">
    <name type="scientific">Mycobacteroides abscessus 1948</name>
    <dbReference type="NCBI Taxonomy" id="1299323"/>
    <lineage>
        <taxon>Bacteria</taxon>
        <taxon>Bacillati</taxon>
        <taxon>Actinomycetota</taxon>
        <taxon>Actinomycetes</taxon>
        <taxon>Mycobacteriales</taxon>
        <taxon>Mycobacteriaceae</taxon>
        <taxon>Mycobacteroides</taxon>
        <taxon>Mycobacteroides abscessus</taxon>
    </lineage>
</organism>
<dbReference type="Proteomes" id="UP000021210">
    <property type="component" value="Unassembled WGS sequence"/>
</dbReference>
<evidence type="ECO:0000256" key="1">
    <source>
        <dbReference type="SAM" id="Coils"/>
    </source>
</evidence>
<name>A0A829QIE8_9MYCO</name>